<dbReference type="Gene3D" id="1.10.10.60">
    <property type="entry name" value="Homeodomain-like"/>
    <property type="match status" value="2"/>
</dbReference>
<dbReference type="AlphaFoldDB" id="A0A8J8MGP2"/>
<reference evidence="5" key="1">
    <citation type="submission" date="2020-07" db="EMBL/GenBank/DDBJ databases">
        <title>Vallitalea pronyensis genome.</title>
        <authorList>
            <person name="Postec A."/>
        </authorList>
    </citation>
    <scope>NUCLEOTIDE SEQUENCE</scope>
    <source>
        <strain evidence="5">FatNI3</strain>
    </source>
</reference>
<sequence length="287" mass="33089">MNLYCQLINQAIHYIEEHIHAPLTLEDMSKMLCVSPFHFNRMFKTVVGKTLKQYILGRKLTLAYDHLVAHNDSVIDVAYDFGFQYPEVFSRAFKKHFGIPPSRSRQSKINTHLVEKATVVDRHIINYKGDLTLKGSCEYIEGIHLEGIALDVDINDVQCEQHMRSTGAAFLEESKVAASLNHDTFYTVVHCHGKDNGMYTVFYGKEKKGHGDSLGYQPRLVPEGWYARFHYDGDMFQIRETFLDDLYKWIMIQEIELHANGVGMVNIYGRDYTHTGKVHMLVPIKKP</sequence>
<feature type="domain" description="HTH araC/xylS-type" evidence="4">
    <location>
        <begin position="9"/>
        <end position="107"/>
    </location>
</feature>
<dbReference type="Pfam" id="PF12833">
    <property type="entry name" value="HTH_18"/>
    <property type="match status" value="1"/>
</dbReference>
<dbReference type="InterPro" id="IPR020449">
    <property type="entry name" value="Tscrpt_reg_AraC-type_HTH"/>
</dbReference>
<keyword evidence="1" id="KW-0805">Transcription regulation</keyword>
<dbReference type="InterPro" id="IPR011256">
    <property type="entry name" value="Reg_factor_effector_dom_sf"/>
</dbReference>
<protein>
    <submittedName>
        <fullName evidence="5">Helix-turn-helix transcriptional regulator</fullName>
    </submittedName>
</protein>
<keyword evidence="3" id="KW-0804">Transcription</keyword>
<dbReference type="SUPFAM" id="SSF46689">
    <property type="entry name" value="Homeodomain-like"/>
    <property type="match status" value="2"/>
</dbReference>
<gene>
    <name evidence="5" type="ORF">HZI73_03035</name>
</gene>
<accession>A0A8J8MGP2</accession>
<dbReference type="PANTHER" id="PTHR47504:SF5">
    <property type="entry name" value="RIGHT ORIGIN-BINDING PROTEIN"/>
    <property type="match status" value="1"/>
</dbReference>
<dbReference type="GO" id="GO:0043565">
    <property type="term" value="F:sequence-specific DNA binding"/>
    <property type="evidence" value="ECO:0007669"/>
    <property type="project" value="InterPro"/>
</dbReference>
<evidence type="ECO:0000256" key="3">
    <source>
        <dbReference type="ARBA" id="ARBA00023163"/>
    </source>
</evidence>
<evidence type="ECO:0000313" key="6">
    <source>
        <dbReference type="Proteomes" id="UP000683246"/>
    </source>
</evidence>
<dbReference type="PRINTS" id="PR00032">
    <property type="entry name" value="HTHARAC"/>
</dbReference>
<dbReference type="GO" id="GO:0003700">
    <property type="term" value="F:DNA-binding transcription factor activity"/>
    <property type="evidence" value="ECO:0007669"/>
    <property type="project" value="InterPro"/>
</dbReference>
<dbReference type="PROSITE" id="PS01124">
    <property type="entry name" value="HTH_ARAC_FAMILY_2"/>
    <property type="match status" value="1"/>
</dbReference>
<dbReference type="Proteomes" id="UP000683246">
    <property type="component" value="Chromosome"/>
</dbReference>
<dbReference type="KEGG" id="vpy:HZI73_03035"/>
<evidence type="ECO:0000313" key="5">
    <source>
        <dbReference type="EMBL" id="QUI21320.1"/>
    </source>
</evidence>
<keyword evidence="2" id="KW-0238">DNA-binding</keyword>
<organism evidence="5 6">
    <name type="scientific">Vallitalea pronyensis</name>
    <dbReference type="NCBI Taxonomy" id="1348613"/>
    <lineage>
        <taxon>Bacteria</taxon>
        <taxon>Bacillati</taxon>
        <taxon>Bacillota</taxon>
        <taxon>Clostridia</taxon>
        <taxon>Lachnospirales</taxon>
        <taxon>Vallitaleaceae</taxon>
        <taxon>Vallitalea</taxon>
    </lineage>
</organism>
<evidence type="ECO:0000256" key="2">
    <source>
        <dbReference type="ARBA" id="ARBA00023125"/>
    </source>
</evidence>
<evidence type="ECO:0000259" key="4">
    <source>
        <dbReference type="PROSITE" id="PS01124"/>
    </source>
</evidence>
<dbReference type="InterPro" id="IPR009057">
    <property type="entry name" value="Homeodomain-like_sf"/>
</dbReference>
<dbReference type="EMBL" id="CP058649">
    <property type="protein sequence ID" value="QUI21320.1"/>
    <property type="molecule type" value="Genomic_DNA"/>
</dbReference>
<dbReference type="InterPro" id="IPR050959">
    <property type="entry name" value="MarA-like"/>
</dbReference>
<dbReference type="SMART" id="SM00342">
    <property type="entry name" value="HTH_ARAC"/>
    <property type="match status" value="1"/>
</dbReference>
<name>A0A8J8MGP2_9FIRM</name>
<dbReference type="RefSeq" id="WP_212696787.1">
    <property type="nucleotide sequence ID" value="NZ_CP058649.1"/>
</dbReference>
<dbReference type="Gene3D" id="3.20.80.10">
    <property type="entry name" value="Regulatory factor, effector binding domain"/>
    <property type="match status" value="1"/>
</dbReference>
<proteinExistence type="predicted"/>
<keyword evidence="6" id="KW-1185">Reference proteome</keyword>
<dbReference type="PANTHER" id="PTHR47504">
    <property type="entry name" value="RIGHT ORIGIN-BINDING PROTEIN"/>
    <property type="match status" value="1"/>
</dbReference>
<dbReference type="InterPro" id="IPR018060">
    <property type="entry name" value="HTH_AraC"/>
</dbReference>
<evidence type="ECO:0000256" key="1">
    <source>
        <dbReference type="ARBA" id="ARBA00023015"/>
    </source>
</evidence>